<evidence type="ECO:0008006" key="4">
    <source>
        <dbReference type="Google" id="ProtNLM"/>
    </source>
</evidence>
<protein>
    <recommendedName>
        <fullName evidence="4">DUF2335 domain-containing protein</fullName>
    </recommendedName>
</protein>
<reference evidence="2" key="1">
    <citation type="submission" date="2016-01" db="EMBL/GenBank/DDBJ databases">
        <authorList>
            <person name="Peeters C."/>
        </authorList>
    </citation>
    <scope>NUCLEOTIDE SEQUENCE</scope>
    <source>
        <strain evidence="2">LMG 29322</strain>
    </source>
</reference>
<evidence type="ECO:0000256" key="1">
    <source>
        <dbReference type="SAM" id="Phobius"/>
    </source>
</evidence>
<sequence>MASVNETVKLDKVSYTAEPARSEVAEPAVMGGKASVTVAVQAHSFRGSMPLPEHLAQYDRIVPGAGRLIVEEFQMNSQHARQVELMSLRGSNRKDMRAQVIAGLLVLIGFGLVYELAEHDYDGVAIAVAVTLLVSVLTAYLSGTVMRKRRRRNQGGIGRVSAAVQA</sequence>
<name>A0A158C8X5_9BURK</name>
<dbReference type="Pfam" id="PF10097">
    <property type="entry name" value="DUF2335"/>
    <property type="match status" value="1"/>
</dbReference>
<feature type="transmembrane region" description="Helical" evidence="1">
    <location>
        <begin position="123"/>
        <end position="142"/>
    </location>
</feature>
<dbReference type="EMBL" id="FCOA02000019">
    <property type="protein sequence ID" value="SAK78366.1"/>
    <property type="molecule type" value="Genomic_DNA"/>
</dbReference>
<organism evidence="2 3">
    <name type="scientific">Caballeronia hypogeia</name>
    <dbReference type="NCBI Taxonomy" id="1777140"/>
    <lineage>
        <taxon>Bacteria</taxon>
        <taxon>Pseudomonadati</taxon>
        <taxon>Pseudomonadota</taxon>
        <taxon>Betaproteobacteria</taxon>
        <taxon>Burkholderiales</taxon>
        <taxon>Burkholderiaceae</taxon>
        <taxon>Caballeronia</taxon>
    </lineage>
</organism>
<keyword evidence="1" id="KW-0472">Membrane</keyword>
<proteinExistence type="predicted"/>
<dbReference type="AlphaFoldDB" id="A0A158C8X5"/>
<keyword evidence="1" id="KW-0812">Transmembrane</keyword>
<dbReference type="Proteomes" id="UP000054851">
    <property type="component" value="Unassembled WGS sequence"/>
</dbReference>
<accession>A0A158C8X5</accession>
<keyword evidence="3" id="KW-1185">Reference proteome</keyword>
<dbReference type="InterPro" id="IPR019284">
    <property type="entry name" value="RP532"/>
</dbReference>
<gene>
    <name evidence="2" type="ORF">AWB79_04880</name>
</gene>
<feature type="transmembrane region" description="Helical" evidence="1">
    <location>
        <begin position="98"/>
        <end position="117"/>
    </location>
</feature>
<keyword evidence="1" id="KW-1133">Transmembrane helix</keyword>
<evidence type="ECO:0000313" key="3">
    <source>
        <dbReference type="Proteomes" id="UP000054851"/>
    </source>
</evidence>
<comment type="caution">
    <text evidence="2">The sequence shown here is derived from an EMBL/GenBank/DDBJ whole genome shotgun (WGS) entry which is preliminary data.</text>
</comment>
<evidence type="ECO:0000313" key="2">
    <source>
        <dbReference type="EMBL" id="SAK78366.1"/>
    </source>
</evidence>